<reference evidence="1 4" key="2">
    <citation type="submission" date="2020-04" db="EMBL/GenBank/DDBJ databases">
        <title>Antimicrobial susceptibility and clonality of vaginal-derived multi-drug resistant Mobiluncus isolates in China.</title>
        <authorList>
            <person name="Zhang X."/>
        </authorList>
    </citation>
    <scope>NUCLEOTIDE SEQUENCE [LARGE SCALE GENOMIC DNA]</scope>
    <source>
        <strain evidence="1 4">7</strain>
    </source>
</reference>
<dbReference type="RefSeq" id="WP_004012627.1">
    <property type="nucleotide sequence ID" value="NZ_CAMPNB010000033.1"/>
</dbReference>
<keyword evidence="1" id="KW-0966">Cell projection</keyword>
<evidence type="ECO:0000313" key="2">
    <source>
        <dbReference type="EMBL" id="STO17635.1"/>
    </source>
</evidence>
<name>A0A2J9KQJ5_9ACTO</name>
<evidence type="ECO:0000313" key="4">
    <source>
        <dbReference type="Proteomes" id="UP000582487"/>
    </source>
</evidence>
<dbReference type="OrthoDB" id="3577648at2"/>
<dbReference type="GeneID" id="61167724"/>
<dbReference type="Proteomes" id="UP000582487">
    <property type="component" value="Unassembled WGS sequence"/>
</dbReference>
<dbReference type="Proteomes" id="UP000255284">
    <property type="component" value="Unassembled WGS sequence"/>
</dbReference>
<dbReference type="EMBL" id="UGGQ01000006">
    <property type="protein sequence ID" value="STO17635.1"/>
    <property type="molecule type" value="Genomic_DNA"/>
</dbReference>
<dbReference type="AlphaFoldDB" id="A0A2J9KQJ5"/>
<accession>A0A2J9KQJ5</accession>
<proteinExistence type="predicted"/>
<protein>
    <submittedName>
        <fullName evidence="1">Flagellar assembly protein FliH</fullName>
    </submittedName>
</protein>
<organism evidence="1 4">
    <name type="scientific">Mobiluncus mulieris</name>
    <dbReference type="NCBI Taxonomy" id="2052"/>
    <lineage>
        <taxon>Bacteria</taxon>
        <taxon>Bacillati</taxon>
        <taxon>Actinomycetota</taxon>
        <taxon>Actinomycetes</taxon>
        <taxon>Actinomycetales</taxon>
        <taxon>Actinomycetaceae</taxon>
        <taxon>Mobiluncus</taxon>
    </lineage>
</organism>
<sequence length="78" mass="9140">MPISTVCLVTRFLPLTNLACQTIRVRERDRDTEPQRYALIGWSDTGLPLELCLVRTDFGVLIFHANYLTESFRKEFYQ</sequence>
<comment type="caution">
    <text evidence="1">The sequence shown here is derived from an EMBL/GenBank/DDBJ whole genome shotgun (WGS) entry which is preliminary data.</text>
</comment>
<evidence type="ECO:0000313" key="1">
    <source>
        <dbReference type="EMBL" id="NMW94172.1"/>
    </source>
</evidence>
<evidence type="ECO:0000313" key="3">
    <source>
        <dbReference type="Proteomes" id="UP000255284"/>
    </source>
</evidence>
<gene>
    <name evidence="1" type="ORF">HHJ74_10885</name>
    <name evidence="2" type="ORF">NCTC11819_02229</name>
</gene>
<dbReference type="EMBL" id="JABCUV010000020">
    <property type="protein sequence ID" value="NMW94172.1"/>
    <property type="molecule type" value="Genomic_DNA"/>
</dbReference>
<keyword evidence="1" id="KW-0969">Cilium</keyword>
<keyword evidence="1" id="KW-0282">Flagellum</keyword>
<reference evidence="2 3" key="1">
    <citation type="submission" date="2018-06" db="EMBL/GenBank/DDBJ databases">
        <authorList>
            <consortium name="Pathogen Informatics"/>
            <person name="Doyle S."/>
        </authorList>
    </citation>
    <scope>NUCLEOTIDE SEQUENCE [LARGE SCALE GENOMIC DNA]</scope>
    <source>
        <strain evidence="2 3">NCTC11819</strain>
    </source>
</reference>